<dbReference type="GeneID" id="83200028"/>
<dbReference type="PANTHER" id="PTHR13789:SF311">
    <property type="entry name" value="HYDROXYLASE, PUTATIVE (AFU_ORTHOLOGUE AFUA_5G10180)-RELATED"/>
    <property type="match status" value="1"/>
</dbReference>
<feature type="domain" description="FAD-binding" evidence="6">
    <location>
        <begin position="233"/>
        <end position="276"/>
    </location>
</feature>
<dbReference type="Pfam" id="PF01494">
    <property type="entry name" value="FAD_binding_3"/>
    <property type="match status" value="2"/>
</dbReference>
<accession>A0A9W9TTC9</accession>
<proteinExistence type="inferred from homology"/>
<dbReference type="SUPFAM" id="SSF51905">
    <property type="entry name" value="FAD/NAD(P)-binding domain"/>
    <property type="match status" value="1"/>
</dbReference>
<dbReference type="OrthoDB" id="1878542at2759"/>
<dbReference type="InterPro" id="IPR050493">
    <property type="entry name" value="FAD-dep_Monooxygenase_BioMet"/>
</dbReference>
<keyword evidence="8" id="KW-1185">Reference proteome</keyword>
<dbReference type="RefSeq" id="XP_058331728.1">
    <property type="nucleotide sequence ID" value="XM_058472725.1"/>
</dbReference>
<comment type="caution">
    <text evidence="7">The sequence shown here is derived from an EMBL/GenBank/DDBJ whole genome shotgun (WGS) entry which is preliminary data.</text>
</comment>
<dbReference type="InterPro" id="IPR002938">
    <property type="entry name" value="FAD-bd"/>
</dbReference>
<dbReference type="Gene3D" id="3.50.50.60">
    <property type="entry name" value="FAD/NAD(P)-binding domain"/>
    <property type="match status" value="2"/>
</dbReference>
<dbReference type="Proteomes" id="UP001150941">
    <property type="component" value="Unassembled WGS sequence"/>
</dbReference>
<keyword evidence="3" id="KW-0274">FAD</keyword>
<dbReference type="GO" id="GO:0071949">
    <property type="term" value="F:FAD binding"/>
    <property type="evidence" value="ECO:0007669"/>
    <property type="project" value="InterPro"/>
</dbReference>
<reference evidence="7" key="1">
    <citation type="submission" date="2022-11" db="EMBL/GenBank/DDBJ databases">
        <authorList>
            <person name="Petersen C."/>
        </authorList>
    </citation>
    <scope>NUCLEOTIDE SEQUENCE</scope>
    <source>
        <strain evidence="7">IBT 19713</strain>
    </source>
</reference>
<evidence type="ECO:0000313" key="8">
    <source>
        <dbReference type="Proteomes" id="UP001150941"/>
    </source>
</evidence>
<evidence type="ECO:0000256" key="5">
    <source>
        <dbReference type="ARBA" id="ARBA00023033"/>
    </source>
</evidence>
<comment type="similarity">
    <text evidence="1">Belongs to the paxM FAD-dependent monooxygenase family.</text>
</comment>
<keyword evidence="2" id="KW-0285">Flavoprotein</keyword>
<gene>
    <name evidence="7" type="ORF">N7468_003428</name>
</gene>
<dbReference type="InterPro" id="IPR036188">
    <property type="entry name" value="FAD/NAD-bd_sf"/>
</dbReference>
<keyword evidence="5" id="KW-0503">Monooxygenase</keyword>
<dbReference type="GO" id="GO:0004497">
    <property type="term" value="F:monooxygenase activity"/>
    <property type="evidence" value="ECO:0007669"/>
    <property type="project" value="UniProtKB-KW"/>
</dbReference>
<dbReference type="PANTHER" id="PTHR13789">
    <property type="entry name" value="MONOOXYGENASE"/>
    <property type="match status" value="1"/>
</dbReference>
<evidence type="ECO:0000256" key="1">
    <source>
        <dbReference type="ARBA" id="ARBA00007992"/>
    </source>
</evidence>
<evidence type="ECO:0000256" key="4">
    <source>
        <dbReference type="ARBA" id="ARBA00023002"/>
    </source>
</evidence>
<feature type="non-terminal residue" evidence="7">
    <location>
        <position position="1"/>
    </location>
</feature>
<reference evidence="7" key="2">
    <citation type="journal article" date="2023" name="IMA Fungus">
        <title>Comparative genomic study of the Penicillium genus elucidates a diverse pangenome and 15 lateral gene transfer events.</title>
        <authorList>
            <person name="Petersen C."/>
            <person name="Sorensen T."/>
            <person name="Nielsen M.R."/>
            <person name="Sondergaard T.E."/>
            <person name="Sorensen J.L."/>
            <person name="Fitzpatrick D.A."/>
            <person name="Frisvad J.C."/>
            <person name="Nielsen K.L."/>
        </authorList>
    </citation>
    <scope>NUCLEOTIDE SEQUENCE</scope>
    <source>
        <strain evidence="7">IBT 19713</strain>
    </source>
</reference>
<feature type="domain" description="FAD-binding" evidence="6">
    <location>
        <begin position="1"/>
        <end position="158"/>
    </location>
</feature>
<evidence type="ECO:0000256" key="3">
    <source>
        <dbReference type="ARBA" id="ARBA00022827"/>
    </source>
</evidence>
<dbReference type="AlphaFoldDB" id="A0A9W9TTC9"/>
<keyword evidence="4" id="KW-0560">Oxidoreductase</keyword>
<evidence type="ECO:0000259" key="6">
    <source>
        <dbReference type="Pfam" id="PF01494"/>
    </source>
</evidence>
<dbReference type="EMBL" id="JAPQKS010000003">
    <property type="protein sequence ID" value="KAJ5238809.1"/>
    <property type="molecule type" value="Genomic_DNA"/>
</dbReference>
<evidence type="ECO:0000313" key="7">
    <source>
        <dbReference type="EMBL" id="KAJ5238809.1"/>
    </source>
</evidence>
<sequence length="396" mass="44130">GAGLGGLTCAIACRRANPALKVTVIERTPAILTVGAGIHIPPNACRVLTRLGLLEKLKAAGAYQQDFFRLRKYADGEVIVAKPLKTRTEKVYVMHRGDFQRVLLDEAIALGVQILTGAEVVDVTRAADTQYVSIKDGRSVEADVVIGADGLWSQVRDVVLNRPFSPAATGDLAYRGTFSYAQLRALRNKRLDKLLQKSDTQVWLGPGKHAVFYPLRGQTEYNLVLMLFHFKELDQWTKGTITLMGDASHPTAPYQGQGAAMAVEDGAILGMLLGKFQHHTVAASREKRAACASSLFELYEDLRKERTKVNVEGAVHTRHYYHLPDGPEQQARDKELSELPSANWEAPCMFNWGDAQYQKDLLGFDVLADAEVQYEKWEKTAVYRARIIRYMLRLIN</sequence>
<evidence type="ECO:0000256" key="2">
    <source>
        <dbReference type="ARBA" id="ARBA00022630"/>
    </source>
</evidence>
<name>A0A9W9TTC9_9EURO</name>
<organism evidence="7 8">
    <name type="scientific">Penicillium chermesinum</name>
    <dbReference type="NCBI Taxonomy" id="63820"/>
    <lineage>
        <taxon>Eukaryota</taxon>
        <taxon>Fungi</taxon>
        <taxon>Dikarya</taxon>
        <taxon>Ascomycota</taxon>
        <taxon>Pezizomycotina</taxon>
        <taxon>Eurotiomycetes</taxon>
        <taxon>Eurotiomycetidae</taxon>
        <taxon>Eurotiales</taxon>
        <taxon>Aspergillaceae</taxon>
        <taxon>Penicillium</taxon>
    </lineage>
</organism>
<protein>
    <submittedName>
        <fullName evidence="7">Salicylate hydroxylase</fullName>
    </submittedName>
</protein>